<dbReference type="PANTHER" id="PTHR43537:SF24">
    <property type="entry name" value="GLUCONATE OPERON TRANSCRIPTIONAL REPRESSOR"/>
    <property type="match status" value="1"/>
</dbReference>
<dbReference type="CDD" id="cd07377">
    <property type="entry name" value="WHTH_GntR"/>
    <property type="match status" value="1"/>
</dbReference>
<dbReference type="Proteomes" id="UP000551501">
    <property type="component" value="Unassembled WGS sequence"/>
</dbReference>
<dbReference type="EMBL" id="JACIFP010000001">
    <property type="protein sequence ID" value="MBB4134256.1"/>
    <property type="molecule type" value="Genomic_DNA"/>
</dbReference>
<dbReference type="RefSeq" id="WP_183369452.1">
    <property type="nucleotide sequence ID" value="NZ_BAABHL010000128.1"/>
</dbReference>
<name>A0A840EWQ9_9ACTN</name>
<dbReference type="InterPro" id="IPR036390">
    <property type="entry name" value="WH_DNA-bd_sf"/>
</dbReference>
<dbReference type="GO" id="GO:0003677">
    <property type="term" value="F:DNA binding"/>
    <property type="evidence" value="ECO:0007669"/>
    <property type="project" value="UniProtKB-KW"/>
</dbReference>
<protein>
    <submittedName>
        <fullName evidence="5">DNA-binding FadR family transcriptional regulator</fullName>
    </submittedName>
</protein>
<organism evidence="5 6">
    <name type="scientific">Gordonia humi</name>
    <dbReference type="NCBI Taxonomy" id="686429"/>
    <lineage>
        <taxon>Bacteria</taxon>
        <taxon>Bacillati</taxon>
        <taxon>Actinomycetota</taxon>
        <taxon>Actinomycetes</taxon>
        <taxon>Mycobacteriales</taxon>
        <taxon>Gordoniaceae</taxon>
        <taxon>Gordonia</taxon>
    </lineage>
</organism>
<dbReference type="PANTHER" id="PTHR43537">
    <property type="entry name" value="TRANSCRIPTIONAL REGULATOR, GNTR FAMILY"/>
    <property type="match status" value="1"/>
</dbReference>
<comment type="caution">
    <text evidence="5">The sequence shown here is derived from an EMBL/GenBank/DDBJ whole genome shotgun (WGS) entry which is preliminary data.</text>
</comment>
<dbReference type="Pfam" id="PF07729">
    <property type="entry name" value="FCD"/>
    <property type="match status" value="1"/>
</dbReference>
<dbReference type="InterPro" id="IPR011711">
    <property type="entry name" value="GntR_C"/>
</dbReference>
<dbReference type="PROSITE" id="PS50949">
    <property type="entry name" value="HTH_GNTR"/>
    <property type="match status" value="1"/>
</dbReference>
<dbReference type="AlphaFoldDB" id="A0A840EWQ9"/>
<feature type="domain" description="HTH gntR-type" evidence="4">
    <location>
        <begin position="38"/>
        <end position="108"/>
    </location>
</feature>
<keyword evidence="1" id="KW-0805">Transcription regulation</keyword>
<dbReference type="InterPro" id="IPR036388">
    <property type="entry name" value="WH-like_DNA-bd_sf"/>
</dbReference>
<evidence type="ECO:0000256" key="2">
    <source>
        <dbReference type="ARBA" id="ARBA00023125"/>
    </source>
</evidence>
<dbReference type="SMART" id="SM00345">
    <property type="entry name" value="HTH_GNTR"/>
    <property type="match status" value="1"/>
</dbReference>
<dbReference type="SUPFAM" id="SSF46785">
    <property type="entry name" value="Winged helix' DNA-binding domain"/>
    <property type="match status" value="1"/>
</dbReference>
<keyword evidence="3" id="KW-0804">Transcription</keyword>
<reference evidence="5 6" key="1">
    <citation type="submission" date="2020-08" db="EMBL/GenBank/DDBJ databases">
        <title>Sequencing the genomes of 1000 actinobacteria strains.</title>
        <authorList>
            <person name="Klenk H.-P."/>
        </authorList>
    </citation>
    <scope>NUCLEOTIDE SEQUENCE [LARGE SCALE GENOMIC DNA]</scope>
    <source>
        <strain evidence="5 6">DSM 45298</strain>
    </source>
</reference>
<gene>
    <name evidence="5" type="ORF">BKA16_000808</name>
</gene>
<dbReference type="Pfam" id="PF00392">
    <property type="entry name" value="GntR"/>
    <property type="match status" value="1"/>
</dbReference>
<accession>A0A840EWQ9</accession>
<keyword evidence="2 5" id="KW-0238">DNA-binding</keyword>
<evidence type="ECO:0000256" key="3">
    <source>
        <dbReference type="ARBA" id="ARBA00023163"/>
    </source>
</evidence>
<dbReference type="SUPFAM" id="SSF48008">
    <property type="entry name" value="GntR ligand-binding domain-like"/>
    <property type="match status" value="1"/>
</dbReference>
<keyword evidence="6" id="KW-1185">Reference proteome</keyword>
<dbReference type="Gene3D" id="1.10.10.10">
    <property type="entry name" value="Winged helix-like DNA-binding domain superfamily/Winged helix DNA-binding domain"/>
    <property type="match status" value="1"/>
</dbReference>
<dbReference type="GO" id="GO:0003700">
    <property type="term" value="F:DNA-binding transcription factor activity"/>
    <property type="evidence" value="ECO:0007669"/>
    <property type="project" value="InterPro"/>
</dbReference>
<dbReference type="InterPro" id="IPR008920">
    <property type="entry name" value="TF_FadR/GntR_C"/>
</dbReference>
<dbReference type="Gene3D" id="1.20.120.530">
    <property type="entry name" value="GntR ligand-binding domain-like"/>
    <property type="match status" value="1"/>
</dbReference>
<dbReference type="InterPro" id="IPR000524">
    <property type="entry name" value="Tscrpt_reg_HTH_GntR"/>
</dbReference>
<evidence type="ECO:0000313" key="5">
    <source>
        <dbReference type="EMBL" id="MBB4134256.1"/>
    </source>
</evidence>
<evidence type="ECO:0000313" key="6">
    <source>
        <dbReference type="Proteomes" id="UP000551501"/>
    </source>
</evidence>
<dbReference type="SMART" id="SM00895">
    <property type="entry name" value="FCD"/>
    <property type="match status" value="1"/>
</dbReference>
<proteinExistence type="predicted"/>
<evidence type="ECO:0000256" key="1">
    <source>
        <dbReference type="ARBA" id="ARBA00023015"/>
    </source>
</evidence>
<sequence>MSSHAPASNDDAGHGLPVVYAPRGFAAADQQNPRRRPPKAAELTASRIVDDILGRRLIVGDKLPTEQEMLDQYEVSRESLREALRLLEMQGIVDIKRGPGGGPFVAPLNAGYLARTTSLYFHLSGATYAELLDTWAALEPMLAERAARLPTSRHKREMITPFLHYDTESHVEVELFDDFNDFHSVIATLSGNRTLTLVTQAVDHIMVEQVLQSLDPVAEREMLSHSHADIAQAILDGRPAKARKLMTQHIVDVGDAYLTLDPNGGSQRIDWRL</sequence>
<dbReference type="PRINTS" id="PR00035">
    <property type="entry name" value="HTHGNTR"/>
</dbReference>
<evidence type="ECO:0000259" key="4">
    <source>
        <dbReference type="PROSITE" id="PS50949"/>
    </source>
</evidence>